<dbReference type="Gene3D" id="3.40.190.150">
    <property type="entry name" value="Bordetella uptake gene, domain 1"/>
    <property type="match status" value="1"/>
</dbReference>
<evidence type="ECO:0000256" key="1">
    <source>
        <dbReference type="ARBA" id="ARBA00006987"/>
    </source>
</evidence>
<feature type="chain" id="PRO_5047236354" evidence="2">
    <location>
        <begin position="27"/>
        <end position="326"/>
    </location>
</feature>
<keyword evidence="4" id="KW-1185">Reference proteome</keyword>
<dbReference type="PANTHER" id="PTHR42928:SF5">
    <property type="entry name" value="BLR1237 PROTEIN"/>
    <property type="match status" value="1"/>
</dbReference>
<reference evidence="3 4" key="1">
    <citation type="submission" date="2024-05" db="EMBL/GenBank/DDBJ databases">
        <title>Achromobacter denitrificans. BP1, complete genome.</title>
        <authorList>
            <person name="Zhang B."/>
        </authorList>
    </citation>
    <scope>NUCLEOTIDE SEQUENCE [LARGE SCALE GENOMIC DNA]</scope>
    <source>
        <strain evidence="3 4">BP1</strain>
    </source>
</reference>
<dbReference type="PIRSF" id="PIRSF017082">
    <property type="entry name" value="YflP"/>
    <property type="match status" value="1"/>
</dbReference>
<dbReference type="InterPro" id="IPR005064">
    <property type="entry name" value="BUG"/>
</dbReference>
<evidence type="ECO:0000313" key="4">
    <source>
        <dbReference type="Proteomes" id="UP001446337"/>
    </source>
</evidence>
<dbReference type="Pfam" id="PF03401">
    <property type="entry name" value="TctC"/>
    <property type="match status" value="1"/>
</dbReference>
<dbReference type="PANTHER" id="PTHR42928">
    <property type="entry name" value="TRICARBOXYLATE-BINDING PROTEIN"/>
    <property type="match status" value="1"/>
</dbReference>
<evidence type="ECO:0000313" key="3">
    <source>
        <dbReference type="EMBL" id="XAN13948.1"/>
    </source>
</evidence>
<feature type="signal peptide" evidence="2">
    <location>
        <begin position="1"/>
        <end position="26"/>
    </location>
</feature>
<gene>
    <name evidence="3" type="ORF">AAIK43_21475</name>
</gene>
<dbReference type="EMBL" id="CP154792">
    <property type="protein sequence ID" value="XAN13948.1"/>
    <property type="molecule type" value="Genomic_DNA"/>
</dbReference>
<name>A0ABZ3FZ16_ACHDE</name>
<dbReference type="GeneID" id="92844329"/>
<dbReference type="Gene3D" id="3.40.190.10">
    <property type="entry name" value="Periplasmic binding protein-like II"/>
    <property type="match status" value="1"/>
</dbReference>
<evidence type="ECO:0000256" key="2">
    <source>
        <dbReference type="SAM" id="SignalP"/>
    </source>
</evidence>
<keyword evidence="2" id="KW-0732">Signal</keyword>
<comment type="similarity">
    <text evidence="1">Belongs to the UPF0065 (bug) family.</text>
</comment>
<dbReference type="RefSeq" id="WP_062683955.1">
    <property type="nucleotide sequence ID" value="NZ_BLWG01000362.1"/>
</dbReference>
<organism evidence="3 4">
    <name type="scientific">Achromobacter denitrificans</name>
    <name type="common">Alcaligenes denitrificans</name>
    <dbReference type="NCBI Taxonomy" id="32002"/>
    <lineage>
        <taxon>Bacteria</taxon>
        <taxon>Pseudomonadati</taxon>
        <taxon>Pseudomonadota</taxon>
        <taxon>Betaproteobacteria</taxon>
        <taxon>Burkholderiales</taxon>
        <taxon>Alcaligenaceae</taxon>
        <taxon>Achromobacter</taxon>
    </lineage>
</organism>
<dbReference type="Proteomes" id="UP001446337">
    <property type="component" value="Chromosome"/>
</dbReference>
<dbReference type="CDD" id="cd07012">
    <property type="entry name" value="PBP2_Bug_TTT"/>
    <property type="match status" value="1"/>
</dbReference>
<dbReference type="InterPro" id="IPR042100">
    <property type="entry name" value="Bug_dom1"/>
</dbReference>
<sequence>MFIKRVTGALAAIAAAMSLAPATASADAAFPDRPIRFIVPFTAGGITDNVARTVGARAAELLGQPIIIENRAGAGGNIGAEYAANSKPDGYTIFLGTQGTQVTNPLIYNTGSRPDKALTAVQGLTAIPNIVVVNESRPYDTLDKLIAYAKANPGKLNTSSAGAGTGTHLASELFQSIVGVKFSHIPFKGSAPSITALIGGQVDLSFDYPVSTEAFIKSGKIRALAVTGETRLPTFPDLPTLAELGYPGATSISWMGVFVPAGTPEPVAAKLEKAFAQAIDDPQIASRLIGFGGVPLKKNSADFNAFVREESIKWGNVVKEANVKLD</sequence>
<proteinExistence type="inferred from homology"/>
<protein>
    <submittedName>
        <fullName evidence="3">Tripartite tricarboxylate transporter substrate binding protein</fullName>
    </submittedName>
</protein>
<dbReference type="SUPFAM" id="SSF53850">
    <property type="entry name" value="Periplasmic binding protein-like II"/>
    <property type="match status" value="1"/>
</dbReference>
<accession>A0ABZ3FZ16</accession>